<dbReference type="PANTHER" id="PTHR39188:SF3">
    <property type="entry name" value="STAGE IV SPORULATION PROTEIN FB"/>
    <property type="match status" value="1"/>
</dbReference>
<dbReference type="AlphaFoldDB" id="A0A8J4EHH9"/>
<evidence type="ECO:0000256" key="4">
    <source>
        <dbReference type="ARBA" id="ARBA00022670"/>
    </source>
</evidence>
<proteinExistence type="inferred from homology"/>
<evidence type="ECO:0000256" key="16">
    <source>
        <dbReference type="PIRSR" id="PIRSR006404-2"/>
    </source>
</evidence>
<dbReference type="EMBL" id="BOPH01000143">
    <property type="protein sequence ID" value="GIJ74743.1"/>
    <property type="molecule type" value="Genomic_DNA"/>
</dbReference>
<dbReference type="Pfam" id="PF02163">
    <property type="entry name" value="Peptidase_M50"/>
    <property type="match status" value="2"/>
</dbReference>
<feature type="transmembrane region" description="Helical" evidence="14">
    <location>
        <begin position="123"/>
        <end position="146"/>
    </location>
</feature>
<organism evidence="18 19">
    <name type="scientific">Virgisporangium ochraceum</name>
    <dbReference type="NCBI Taxonomy" id="65505"/>
    <lineage>
        <taxon>Bacteria</taxon>
        <taxon>Bacillati</taxon>
        <taxon>Actinomycetota</taxon>
        <taxon>Actinomycetes</taxon>
        <taxon>Micromonosporales</taxon>
        <taxon>Micromonosporaceae</taxon>
        <taxon>Virgisporangium</taxon>
    </lineage>
</organism>
<feature type="transmembrane region" description="Helical" evidence="14">
    <location>
        <begin position="227"/>
        <end position="252"/>
    </location>
</feature>
<evidence type="ECO:0000256" key="10">
    <source>
        <dbReference type="ARBA" id="ARBA00022989"/>
    </source>
</evidence>
<evidence type="ECO:0000313" key="18">
    <source>
        <dbReference type="EMBL" id="GIJ74743.1"/>
    </source>
</evidence>
<evidence type="ECO:0000256" key="13">
    <source>
        <dbReference type="ARBA" id="ARBA00023136"/>
    </source>
</evidence>
<evidence type="ECO:0000256" key="12">
    <source>
        <dbReference type="ARBA" id="ARBA00023122"/>
    </source>
</evidence>
<feature type="transmembrane region" description="Helical" evidence="14">
    <location>
        <begin position="152"/>
        <end position="172"/>
    </location>
</feature>
<dbReference type="Proteomes" id="UP000635606">
    <property type="component" value="Unassembled WGS sequence"/>
</dbReference>
<evidence type="ECO:0000256" key="9">
    <source>
        <dbReference type="ARBA" id="ARBA00022833"/>
    </source>
</evidence>
<keyword evidence="19" id="KW-1185">Reference proteome</keyword>
<feature type="transmembrane region" description="Helical" evidence="14">
    <location>
        <begin position="65"/>
        <end position="84"/>
    </location>
</feature>
<feature type="domain" description="Peptidase M50" evidence="17">
    <location>
        <begin position="71"/>
        <end position="143"/>
    </location>
</feature>
<keyword evidence="8 14" id="KW-0378">Hydrolase</keyword>
<evidence type="ECO:0000256" key="11">
    <source>
        <dbReference type="ARBA" id="ARBA00023049"/>
    </source>
</evidence>
<keyword evidence="5 14" id="KW-0812">Transmembrane</keyword>
<keyword evidence="9 14" id="KW-0862">Zinc</keyword>
<evidence type="ECO:0000256" key="1">
    <source>
        <dbReference type="ARBA" id="ARBA00004651"/>
    </source>
</evidence>
<keyword evidence="7" id="KW-0677">Repeat</keyword>
<dbReference type="GO" id="GO:0006508">
    <property type="term" value="P:proteolysis"/>
    <property type="evidence" value="ECO:0007669"/>
    <property type="project" value="UniProtKB-KW"/>
</dbReference>
<name>A0A8J4EHH9_9ACTN</name>
<keyword evidence="10 14" id="KW-1133">Transmembrane helix</keyword>
<dbReference type="PIRSF" id="PIRSF006404">
    <property type="entry name" value="UCP006404_Pept_M50_CBS"/>
    <property type="match status" value="1"/>
</dbReference>
<keyword evidence="13 14" id="KW-0472">Membrane</keyword>
<evidence type="ECO:0000256" key="15">
    <source>
        <dbReference type="PIRSR" id="PIRSR006404-1"/>
    </source>
</evidence>
<reference evidence="18" key="1">
    <citation type="submission" date="2021-01" db="EMBL/GenBank/DDBJ databases">
        <title>Whole genome shotgun sequence of Virgisporangium ochraceum NBRC 16418.</title>
        <authorList>
            <person name="Komaki H."/>
            <person name="Tamura T."/>
        </authorList>
    </citation>
    <scope>NUCLEOTIDE SEQUENCE</scope>
    <source>
        <strain evidence="18">NBRC 16418</strain>
    </source>
</reference>
<keyword evidence="11 14" id="KW-0482">Metalloprotease</keyword>
<feature type="transmembrane region" description="Helical" evidence="14">
    <location>
        <begin position="37"/>
        <end position="59"/>
    </location>
</feature>
<evidence type="ECO:0000256" key="6">
    <source>
        <dbReference type="ARBA" id="ARBA00022723"/>
    </source>
</evidence>
<dbReference type="GO" id="GO:0005886">
    <property type="term" value="C:plasma membrane"/>
    <property type="evidence" value="ECO:0007669"/>
    <property type="project" value="UniProtKB-SubCell"/>
</dbReference>
<evidence type="ECO:0000256" key="14">
    <source>
        <dbReference type="PIRNR" id="PIRNR006404"/>
    </source>
</evidence>
<dbReference type="GO" id="GO:0046872">
    <property type="term" value="F:metal ion binding"/>
    <property type="evidence" value="ECO:0007669"/>
    <property type="project" value="UniProtKB-UniRule"/>
</dbReference>
<comment type="cofactor">
    <cofactor evidence="14 16">
        <name>Zn(2+)</name>
        <dbReference type="ChEBI" id="CHEBI:29105"/>
    </cofactor>
    <text evidence="14 16">Binds 1 zinc ion per subunit.</text>
</comment>
<evidence type="ECO:0000256" key="7">
    <source>
        <dbReference type="ARBA" id="ARBA00022737"/>
    </source>
</evidence>
<comment type="similarity">
    <text evidence="2 14">Belongs to the peptidase M50B family.</text>
</comment>
<dbReference type="GO" id="GO:0008237">
    <property type="term" value="F:metallopeptidase activity"/>
    <property type="evidence" value="ECO:0007669"/>
    <property type="project" value="UniProtKB-UniRule"/>
</dbReference>
<feature type="domain" description="Peptidase M50" evidence="17">
    <location>
        <begin position="150"/>
        <end position="211"/>
    </location>
</feature>
<evidence type="ECO:0000256" key="2">
    <source>
        <dbReference type="ARBA" id="ARBA00007931"/>
    </source>
</evidence>
<feature type="active site" evidence="15">
    <location>
        <position position="83"/>
    </location>
</feature>
<comment type="caution">
    <text evidence="18">The sequence shown here is derived from an EMBL/GenBank/DDBJ whole genome shotgun (WGS) entry which is preliminary data.</text>
</comment>
<protein>
    <recommendedName>
        <fullName evidence="14">Zinc metalloprotease</fullName>
    </recommendedName>
</protein>
<evidence type="ECO:0000259" key="17">
    <source>
        <dbReference type="Pfam" id="PF02163"/>
    </source>
</evidence>
<evidence type="ECO:0000313" key="19">
    <source>
        <dbReference type="Proteomes" id="UP000635606"/>
    </source>
</evidence>
<keyword evidence="12" id="KW-0129">CBS domain</keyword>
<keyword evidence="6 14" id="KW-0479">Metal-binding</keyword>
<accession>A0A8J4EHH9</accession>
<comment type="subcellular location">
    <subcellularLocation>
        <location evidence="1 14">Cell membrane</location>
        <topology evidence="1 14">Multi-pass membrane protein</topology>
    </subcellularLocation>
</comment>
<feature type="binding site" evidence="16">
    <location>
        <position position="86"/>
    </location>
    <ligand>
        <name>Zn(2+)</name>
        <dbReference type="ChEBI" id="CHEBI:29105"/>
        <note>catalytic</note>
    </ligand>
</feature>
<evidence type="ECO:0000256" key="5">
    <source>
        <dbReference type="ARBA" id="ARBA00022692"/>
    </source>
</evidence>
<gene>
    <name evidence="18" type="ORF">Voc01_096600</name>
</gene>
<dbReference type="InterPro" id="IPR016483">
    <property type="entry name" value="UCP006404_Pept_M50_CBS"/>
</dbReference>
<sequence length="386" mass="39909">MPKRLGEGSDNPDGRTITRVVEHEADSRRAGIPLGRLLGFPVHLSLSWLVLAVLVTILYGEPGAYAWGAVFVLGLLVSVLLHELGHAVASRRLGTGVKGITLEFLGGYTEMERDAPRPRVEAAVSLAGPGASLLVALVAGAGAAALPDDGTVTRLLVHLAVSNAIIAVFNALPGLPLDGGRALHALVWAVTGDRHRGQRIAGVAGIVLAVVVAGAAAWLLVADHLSLVGAGFTFVVAGSIGLGGGTAVRLAAQDARLRRLAVDRLTRPIFGVPSGTSVAEAHRRGGEGAVFGVVDPDGRLWAVVPEAEDATVPVDRRESVEIDALARLVGDYPSVDSHLTGDDVLKAVEADPVGDYLVTAGEDVVGILRASDIEGERVPLTRRSGT</sequence>
<keyword evidence="4 14" id="KW-0645">Protease</keyword>
<feature type="binding site" evidence="16">
    <location>
        <position position="178"/>
    </location>
    <ligand>
        <name>Zn(2+)</name>
        <dbReference type="ChEBI" id="CHEBI:29105"/>
        <note>catalytic</note>
    </ligand>
</feature>
<dbReference type="InterPro" id="IPR008915">
    <property type="entry name" value="Peptidase_M50"/>
</dbReference>
<dbReference type="PANTHER" id="PTHR39188">
    <property type="entry name" value="MEMBRANE-ASSOCIATED ZINC METALLOPROTEASE M50B"/>
    <property type="match status" value="1"/>
</dbReference>
<feature type="transmembrane region" description="Helical" evidence="14">
    <location>
        <begin position="200"/>
        <end position="221"/>
    </location>
</feature>
<evidence type="ECO:0000256" key="8">
    <source>
        <dbReference type="ARBA" id="ARBA00022801"/>
    </source>
</evidence>
<feature type="binding site" evidence="16">
    <location>
        <position position="82"/>
    </location>
    <ligand>
        <name>Zn(2+)</name>
        <dbReference type="ChEBI" id="CHEBI:29105"/>
        <note>catalytic</note>
    </ligand>
</feature>
<evidence type="ECO:0000256" key="3">
    <source>
        <dbReference type="ARBA" id="ARBA00022475"/>
    </source>
</evidence>
<keyword evidence="3 14" id="KW-1003">Cell membrane</keyword>